<dbReference type="InterPro" id="IPR038765">
    <property type="entry name" value="Papain-like_cys_pep_sf"/>
</dbReference>
<evidence type="ECO:0000256" key="8">
    <source>
        <dbReference type="SAM" id="MobiDB-lite"/>
    </source>
</evidence>
<dbReference type="PANTHER" id="PTHR24006:SF711">
    <property type="entry name" value="UBIQUITIN CARBOXYL-TERMINAL HYDROLASE 29"/>
    <property type="match status" value="1"/>
</dbReference>
<dbReference type="RefSeq" id="XP_012863345.1">
    <property type="nucleotide sequence ID" value="XM_013007891.1"/>
</dbReference>
<dbReference type="PROSITE" id="PS50235">
    <property type="entry name" value="USP_3"/>
    <property type="match status" value="1"/>
</dbReference>
<evidence type="ECO:0000256" key="4">
    <source>
        <dbReference type="ARBA" id="ARBA00022786"/>
    </source>
</evidence>
<protein>
    <recommendedName>
        <fullName evidence="7">Ubiquitin carboxyl-terminal hydrolase</fullName>
        <ecNumber evidence="7">3.4.19.12</ecNumber>
    </recommendedName>
</protein>
<feature type="domain" description="USP" evidence="9">
    <location>
        <begin position="287"/>
        <end position="847"/>
    </location>
</feature>
<dbReference type="Gene3D" id="3.90.70.10">
    <property type="entry name" value="Cysteine proteinases"/>
    <property type="match status" value="2"/>
</dbReference>
<feature type="compositionally biased region" description="Polar residues" evidence="8">
    <location>
        <begin position="750"/>
        <end position="762"/>
    </location>
</feature>
<name>A0ABM0ZTG0_ECHTE</name>
<dbReference type="InterPro" id="IPR001394">
    <property type="entry name" value="Peptidase_C19_UCH"/>
</dbReference>
<feature type="compositionally biased region" description="Polar residues" evidence="8">
    <location>
        <begin position="116"/>
        <end position="143"/>
    </location>
</feature>
<dbReference type="GO" id="GO:0016787">
    <property type="term" value="F:hydrolase activity"/>
    <property type="evidence" value="ECO:0007669"/>
    <property type="project" value="UniProtKB-KW"/>
</dbReference>
<keyword evidence="6 7" id="KW-0788">Thiol protease</keyword>
<proteinExistence type="inferred from homology"/>
<feature type="region of interest" description="Disordered" evidence="8">
    <location>
        <begin position="603"/>
        <end position="776"/>
    </location>
</feature>
<evidence type="ECO:0000256" key="3">
    <source>
        <dbReference type="ARBA" id="ARBA00022670"/>
    </source>
</evidence>
<dbReference type="InterPro" id="IPR032069">
    <property type="entry name" value="USP37-like_PH"/>
</dbReference>
<gene>
    <name evidence="11" type="primary">USP26</name>
</gene>
<organism evidence="10 11">
    <name type="scientific">Echinops telfairi</name>
    <name type="common">Lesser hedgehog tenrec</name>
    <dbReference type="NCBI Taxonomy" id="9371"/>
    <lineage>
        <taxon>Eukaryota</taxon>
        <taxon>Metazoa</taxon>
        <taxon>Chordata</taxon>
        <taxon>Craniata</taxon>
        <taxon>Vertebrata</taxon>
        <taxon>Euteleostomi</taxon>
        <taxon>Mammalia</taxon>
        <taxon>Eutheria</taxon>
        <taxon>Afrotheria</taxon>
        <taxon>Tenrecidae</taxon>
        <taxon>Tenrecinae</taxon>
        <taxon>Echinops</taxon>
    </lineage>
</organism>
<evidence type="ECO:0000256" key="2">
    <source>
        <dbReference type="ARBA" id="ARBA00009085"/>
    </source>
</evidence>
<sequence length="875" mass="98533">MTTLLVPGSVQIWTKKNGLTKSKGAYIEIVEEDEKVRMVIHFSTEDSIKDFPLTNNVREVGYRFDEEGQNHLHITFQNNSFLYIGQLAYSDAVQLKSILDRVPKKEDPPSAGPPQDTGSSSGTTAQEETLTSAQRRGGDSQSGSLAAALERELSSLLAACLLNAHTVSSERRRGKSKKKSRYIKEATMYRYLLIKKLSVHPVKYVTLHLEKPLVFKGFRQDAKLKFSVQFDPSSGESSAPDKTQQMRIVSFSNLLSHLFEPTYQQDSLEPWEETELCFAFCPDKQWQGFPNTGNTCYMNVVLQTVFCIPSFCDDLLSQTLQWGKVPFNDLSLCCAQLLLLRNICNFNIKDKILENMKRIISTISSTFSTDAQNDAHEFLGHCFQHMKESLNKIQLVLEASCEAETGSVPQCAVPEALVCPITTNFEVELQYSFICEGCNHIVIKPEVSNYLSINLPREKVKKEFCIQSSLDLYFQPEEIDYRCEMCNYKGSIATYAFKKLPRVLIIHLKRYNYCDNWFLNKDHQVVLIPKYIDLGSHCDENTQLPTPLGNSVHIWDSEAEVLPEVVTKGISEPPTPPVNLPSDMDSLFKYLVSPKLIAKLRAQSEMEERARRQQQGKDLAKGPQPGIRDPEMGSSGLKAASEEQLPKGSSAKHKKCKSKSHVLARLQQAYNPVKYKEMGTKSGNGRTPEEPHKASVVSPRDSEEARFSWPQKTSSPHLETPLAQGHTEKLSRPVEVSCQAAKVESHDESCSSQNAGKQATSATDDEDEHVRAEREKQVSGPFAYQLFGMISHVGDNLQSGHYVNDAYDFEKKEWFTYSDLKISVLTKDPKMIAIRPLGGYIFFYMQKDVFEELEKRAEDSQSSSTEAAGDASQKE</sequence>
<evidence type="ECO:0000256" key="7">
    <source>
        <dbReference type="RuleBase" id="RU366025"/>
    </source>
</evidence>
<dbReference type="PANTHER" id="PTHR24006">
    <property type="entry name" value="UBIQUITIN CARBOXYL-TERMINAL HYDROLASE"/>
    <property type="match status" value="1"/>
</dbReference>
<feature type="region of interest" description="Disordered" evidence="8">
    <location>
        <begin position="854"/>
        <end position="875"/>
    </location>
</feature>
<keyword evidence="4 7" id="KW-0833">Ubl conjugation pathway</keyword>
<comment type="catalytic activity">
    <reaction evidence="1 7">
        <text>Thiol-dependent hydrolysis of ester, thioester, amide, peptide and isopeptide bonds formed by the C-terminal Gly of ubiquitin (a 76-residue protein attached to proteins as an intracellular targeting signal).</text>
        <dbReference type="EC" id="3.4.19.12"/>
    </reaction>
</comment>
<evidence type="ECO:0000313" key="11">
    <source>
        <dbReference type="RefSeq" id="XP_012863345.1"/>
    </source>
</evidence>
<dbReference type="Gene3D" id="2.30.29.180">
    <property type="entry name" value="Ubiquitin carboxyl-terminal hydrolase 26/29/37, pleckstrin homology-like domain"/>
    <property type="match status" value="1"/>
</dbReference>
<keyword evidence="3 7" id="KW-0645">Protease</keyword>
<evidence type="ECO:0000259" key="9">
    <source>
        <dbReference type="PROSITE" id="PS50235"/>
    </source>
</evidence>
<dbReference type="InterPro" id="IPR050164">
    <property type="entry name" value="Peptidase_C19"/>
</dbReference>
<dbReference type="CDD" id="cd02257">
    <property type="entry name" value="Peptidase_C19"/>
    <property type="match status" value="2"/>
</dbReference>
<dbReference type="SUPFAM" id="SSF54001">
    <property type="entry name" value="Cysteine proteinases"/>
    <property type="match status" value="1"/>
</dbReference>
<dbReference type="GeneID" id="105979749"/>
<evidence type="ECO:0000256" key="6">
    <source>
        <dbReference type="ARBA" id="ARBA00022807"/>
    </source>
</evidence>
<dbReference type="InterPro" id="IPR028889">
    <property type="entry name" value="USP"/>
</dbReference>
<evidence type="ECO:0000313" key="10">
    <source>
        <dbReference type="Proteomes" id="UP000694863"/>
    </source>
</evidence>
<dbReference type="Pfam" id="PF00443">
    <property type="entry name" value="UCH"/>
    <property type="match status" value="1"/>
</dbReference>
<dbReference type="EC" id="3.4.19.12" evidence="7"/>
<dbReference type="PROSITE" id="PS00972">
    <property type="entry name" value="USP_1"/>
    <property type="match status" value="1"/>
</dbReference>
<dbReference type="InterPro" id="IPR018200">
    <property type="entry name" value="USP_CS"/>
</dbReference>
<dbReference type="Proteomes" id="UP000694863">
    <property type="component" value="Unplaced"/>
</dbReference>
<keyword evidence="5 7" id="KW-0378">Hydrolase</keyword>
<comment type="function">
    <text evidence="7">Deubiquitinating enzyme that removes conjugated ubiquitin from specific proteins to regulate different cellular processes.</text>
</comment>
<dbReference type="PROSITE" id="PS00973">
    <property type="entry name" value="USP_2"/>
    <property type="match status" value="1"/>
</dbReference>
<accession>A0ABM0ZTG0</accession>
<dbReference type="InterPro" id="IPR038093">
    <property type="entry name" value="USP37-like_PH_sf"/>
</dbReference>
<feature type="region of interest" description="Disordered" evidence="8">
    <location>
        <begin position="103"/>
        <end position="144"/>
    </location>
</feature>
<comment type="similarity">
    <text evidence="2 7">Belongs to the peptidase C19 family.</text>
</comment>
<reference evidence="11" key="1">
    <citation type="submission" date="2025-08" db="UniProtKB">
        <authorList>
            <consortium name="RefSeq"/>
        </authorList>
    </citation>
    <scope>IDENTIFICATION</scope>
</reference>
<evidence type="ECO:0000256" key="1">
    <source>
        <dbReference type="ARBA" id="ARBA00000707"/>
    </source>
</evidence>
<keyword evidence="10" id="KW-1185">Reference proteome</keyword>
<evidence type="ECO:0000256" key="5">
    <source>
        <dbReference type="ARBA" id="ARBA00022801"/>
    </source>
</evidence>
<feature type="compositionally biased region" description="Basic residues" evidence="8">
    <location>
        <begin position="650"/>
        <end position="662"/>
    </location>
</feature>
<dbReference type="Pfam" id="PF16674">
    <property type="entry name" value="UCH_N"/>
    <property type="match status" value="1"/>
</dbReference>